<feature type="signal peptide" evidence="4">
    <location>
        <begin position="1"/>
        <end position="18"/>
    </location>
</feature>
<keyword evidence="7" id="KW-1185">Reference proteome</keyword>
<dbReference type="PIRSF" id="PIRSF002741">
    <property type="entry name" value="MppA"/>
    <property type="match status" value="1"/>
</dbReference>
<dbReference type="SUPFAM" id="SSF53850">
    <property type="entry name" value="Periplasmic binding protein-like II"/>
    <property type="match status" value="1"/>
</dbReference>
<dbReference type="PANTHER" id="PTHR30290">
    <property type="entry name" value="PERIPLASMIC BINDING COMPONENT OF ABC TRANSPORTER"/>
    <property type="match status" value="1"/>
</dbReference>
<comment type="caution">
    <text evidence="6">The sequence shown here is derived from an EMBL/GenBank/DDBJ whole genome shotgun (WGS) entry which is preliminary data.</text>
</comment>
<dbReference type="Pfam" id="PF00496">
    <property type="entry name" value="SBP_bac_5"/>
    <property type="match status" value="1"/>
</dbReference>
<evidence type="ECO:0000256" key="2">
    <source>
        <dbReference type="ARBA" id="ARBA00022448"/>
    </source>
</evidence>
<evidence type="ECO:0000256" key="1">
    <source>
        <dbReference type="ARBA" id="ARBA00005695"/>
    </source>
</evidence>
<evidence type="ECO:0000256" key="3">
    <source>
        <dbReference type="ARBA" id="ARBA00022729"/>
    </source>
</evidence>
<dbReference type="Gene3D" id="3.40.190.10">
    <property type="entry name" value="Periplasmic binding protein-like II"/>
    <property type="match status" value="1"/>
</dbReference>
<accession>A0A399FDF3</accession>
<evidence type="ECO:0000259" key="5">
    <source>
        <dbReference type="Pfam" id="PF00496"/>
    </source>
</evidence>
<organism evidence="6 7">
    <name type="scientific">Meiothermus granaticius NBRC 107808</name>
    <dbReference type="NCBI Taxonomy" id="1227551"/>
    <lineage>
        <taxon>Bacteria</taxon>
        <taxon>Thermotogati</taxon>
        <taxon>Deinococcota</taxon>
        <taxon>Deinococci</taxon>
        <taxon>Thermales</taxon>
        <taxon>Thermaceae</taxon>
        <taxon>Meiothermus</taxon>
    </lineage>
</organism>
<dbReference type="OrthoDB" id="48318at2"/>
<dbReference type="InterPro" id="IPR023765">
    <property type="entry name" value="SBP_5_CS"/>
</dbReference>
<name>A0A399FDF3_9DEIN</name>
<dbReference type="EMBL" id="QWLB01000006">
    <property type="protein sequence ID" value="RIH93449.1"/>
    <property type="molecule type" value="Genomic_DNA"/>
</dbReference>
<dbReference type="InterPro" id="IPR039424">
    <property type="entry name" value="SBP_5"/>
</dbReference>
<dbReference type="GO" id="GO:0043190">
    <property type="term" value="C:ATP-binding cassette (ABC) transporter complex"/>
    <property type="evidence" value="ECO:0007669"/>
    <property type="project" value="InterPro"/>
</dbReference>
<dbReference type="CDD" id="cd00995">
    <property type="entry name" value="PBP2_NikA_DppA_OppA_like"/>
    <property type="match status" value="1"/>
</dbReference>
<protein>
    <submittedName>
        <fullName evidence="6">Glutathione-binding protein GsiB</fullName>
    </submittedName>
</protein>
<evidence type="ECO:0000313" key="7">
    <source>
        <dbReference type="Proteomes" id="UP000266178"/>
    </source>
</evidence>
<proteinExistence type="inferred from homology"/>
<dbReference type="AlphaFoldDB" id="A0A399FDF3"/>
<reference evidence="6 7" key="1">
    <citation type="submission" date="2018-08" db="EMBL/GenBank/DDBJ databases">
        <title>Meiothermus granaticius genome AF-68 sequencing project.</title>
        <authorList>
            <person name="Da Costa M.S."/>
            <person name="Albuquerque L."/>
            <person name="Raposo P."/>
            <person name="Froufe H.J.C."/>
            <person name="Barroso C.S."/>
            <person name="Egas C."/>
        </authorList>
    </citation>
    <scope>NUCLEOTIDE SEQUENCE [LARGE SCALE GENOMIC DNA]</scope>
    <source>
        <strain evidence="6 7">AF-68</strain>
    </source>
</reference>
<dbReference type="GO" id="GO:0042597">
    <property type="term" value="C:periplasmic space"/>
    <property type="evidence" value="ECO:0007669"/>
    <property type="project" value="UniProtKB-ARBA"/>
</dbReference>
<dbReference type="Proteomes" id="UP000266178">
    <property type="component" value="Unassembled WGS sequence"/>
</dbReference>
<keyword evidence="2" id="KW-0813">Transport</keyword>
<dbReference type="RefSeq" id="WP_119356224.1">
    <property type="nucleotide sequence ID" value="NZ_BJXM01000013.1"/>
</dbReference>
<dbReference type="InterPro" id="IPR030678">
    <property type="entry name" value="Peptide/Ni-bd"/>
</dbReference>
<feature type="domain" description="Solute-binding protein family 5" evidence="5">
    <location>
        <begin position="66"/>
        <end position="438"/>
    </location>
</feature>
<dbReference type="InterPro" id="IPR000914">
    <property type="entry name" value="SBP_5_dom"/>
</dbReference>
<dbReference type="PANTHER" id="PTHR30290:SF9">
    <property type="entry name" value="OLIGOPEPTIDE-BINDING PROTEIN APPA"/>
    <property type="match status" value="1"/>
</dbReference>
<dbReference type="GO" id="GO:0015833">
    <property type="term" value="P:peptide transport"/>
    <property type="evidence" value="ECO:0007669"/>
    <property type="project" value="TreeGrafter"/>
</dbReference>
<evidence type="ECO:0000313" key="6">
    <source>
        <dbReference type="EMBL" id="RIH93449.1"/>
    </source>
</evidence>
<evidence type="ECO:0000256" key="4">
    <source>
        <dbReference type="SAM" id="SignalP"/>
    </source>
</evidence>
<dbReference type="PROSITE" id="PS01040">
    <property type="entry name" value="SBP_BACTERIAL_5"/>
    <property type="match status" value="1"/>
</dbReference>
<feature type="chain" id="PRO_5030071949" evidence="4">
    <location>
        <begin position="19"/>
        <end position="531"/>
    </location>
</feature>
<comment type="similarity">
    <text evidence="1">Belongs to the bacterial solute-binding protein 5 family.</text>
</comment>
<sequence length="531" mass="58515">MNRWILALALSFTLLAQAQSPGGSLTVSFKDDISTLDPAIGYDWQNWSIIKAIFGGLMDYEPGTTKLVPHFAQGYSIAKDGKSYTFKLRKGIKFQNGREMVAADVKYSLERMLNPKTQSPGAGFYTGITGVADYVAGKAKEVSGIQIPDPYTVRILLDKPDASFLHKMALNFSFIVPKEAVEKAGADFGHNPVGAGAFKLKEWKLGQQVVLERNPDYFQKGLPYLDTLVFLVGQDPNVAFLKLQRGEVDILGDGIPPAKFVDVMKDPKLKQQVVVGNQLMTGYVTLNTQIKPLDNPKVRQALNLAINKERIVRLINNRAVPAVQVLPPGMPGYDPSYKGYPYDPAKAKQLLKEAGFPNGFSTVLYANNTDPNPRIAQAIQQDLAQIGVKAELKTQAQSTVIQAGGTKGQAPMIWSGGMAWIDDYPDPNDFYWPILSCASAVPGGWNWAWYCNPTLDRRAEAADAMVQPGQEAARAKAYQGIFAEVMKDAPWIPIFHEKRYLMHSPKVGGSDAILVDPIHTPVNYAYLYVKR</sequence>
<dbReference type="Gene3D" id="3.10.105.10">
    <property type="entry name" value="Dipeptide-binding Protein, Domain 3"/>
    <property type="match status" value="1"/>
</dbReference>
<keyword evidence="3 4" id="KW-0732">Signal</keyword>
<dbReference type="GO" id="GO:1904680">
    <property type="term" value="F:peptide transmembrane transporter activity"/>
    <property type="evidence" value="ECO:0007669"/>
    <property type="project" value="TreeGrafter"/>
</dbReference>
<gene>
    <name evidence="6" type="primary">gsiB_1</name>
    <name evidence="6" type="ORF">Mgrana_00706</name>
</gene>